<accession>A0A1I0BY05</accession>
<dbReference type="InterPro" id="IPR008327">
    <property type="entry name" value="Sig_transdc_resp-reg_antiterm"/>
</dbReference>
<reference evidence="2" key="1">
    <citation type="submission" date="2017-09" db="EMBL/GenBank/DDBJ databases">
        <title>FDA dAtabase for Regulatory Grade micrObial Sequences (FDA-ARGOS): Supporting development and validation of Infectious Disease Dx tests.</title>
        <authorList>
            <person name="Minogue T."/>
            <person name="Wolcott M."/>
            <person name="Wasieloski L."/>
            <person name="Aguilar W."/>
            <person name="Moore D."/>
            <person name="Tallon L."/>
            <person name="Sadzewicz L."/>
            <person name="Ott S."/>
            <person name="Zhao X."/>
            <person name="Nagaraj S."/>
            <person name="Vavikolanu K."/>
            <person name="Aluvathingal J."/>
            <person name="Nadendla S."/>
            <person name="Sichtig H."/>
        </authorList>
    </citation>
    <scope>NUCLEOTIDE SEQUENCE</scope>
    <source>
        <strain evidence="2">FDAARGOS_388</strain>
    </source>
</reference>
<reference evidence="6 10" key="5">
    <citation type="submission" date="2019-03" db="EMBL/GenBank/DDBJ databases">
        <title>Burkholderia cepacia outbreak.</title>
        <authorList>
            <person name="Farzana R."/>
            <person name="Walsh T.R."/>
        </authorList>
    </citation>
    <scope>NUCLEOTIDE SEQUENCE [LARGE SCALE GENOMIC DNA]</scope>
    <source>
        <strain evidence="6">D13</strain>
        <strain evidence="10">d13</strain>
    </source>
</reference>
<name>A0A081VAM4_BURCE</name>
<dbReference type="GO" id="GO:0003723">
    <property type="term" value="F:RNA binding"/>
    <property type="evidence" value="ECO:0007669"/>
    <property type="project" value="InterPro"/>
</dbReference>
<evidence type="ECO:0000259" key="1">
    <source>
        <dbReference type="PROSITE" id="PS50921"/>
    </source>
</evidence>
<dbReference type="InterPro" id="IPR036388">
    <property type="entry name" value="WH-like_DNA-bd_sf"/>
</dbReference>
<reference evidence="5 9" key="4">
    <citation type="submission" date="2018-06" db="EMBL/GenBank/DDBJ databases">
        <authorList>
            <consortium name="Pathogen Informatics"/>
            <person name="Doyle S."/>
        </authorList>
    </citation>
    <scope>NUCLEOTIDE SEQUENCE [LARGE SCALE GENOMIC DNA]</scope>
    <source>
        <strain evidence="5 9">NCTC10661</strain>
    </source>
</reference>
<dbReference type="eggNOG" id="COG3707">
    <property type="taxonomic scope" value="Bacteria"/>
</dbReference>
<reference evidence="7" key="2">
    <citation type="submission" date="2017-09" db="EMBL/GenBank/DDBJ databases">
        <title>FDA dAtabase for Regulatory Grade micrObial Sequences (FDA-ARGOS): Supporting development and validation of Infectious Disease Dx tests.</title>
        <authorList>
            <person name="Minogue T."/>
            <person name="Wolcott M."/>
            <person name="Wasieloski L."/>
            <person name="Aguilar W."/>
            <person name="Moore D."/>
            <person name="Tallon L.J."/>
            <person name="Sadzewicz L."/>
            <person name="Ott S."/>
            <person name="Zhao X."/>
            <person name="Nagaraj S."/>
            <person name="Vavikolanu K."/>
            <person name="Aluvathingal J."/>
            <person name="Nadendla S."/>
            <person name="Sichtig H."/>
        </authorList>
    </citation>
    <scope>NUCLEOTIDE SEQUENCE [LARGE SCALE GENOMIC DNA]</scope>
    <source>
        <strain evidence="7">FDAARGOS_388</strain>
    </source>
</reference>
<dbReference type="InterPro" id="IPR005561">
    <property type="entry name" value="ANTAR"/>
</dbReference>
<dbReference type="PIRSF" id="PIRSF036382">
    <property type="entry name" value="RR_antiterm"/>
    <property type="match status" value="1"/>
</dbReference>
<dbReference type="EMBL" id="JAEDXG010000019">
    <property type="protein sequence ID" value="MBH9698815.1"/>
    <property type="molecule type" value="Genomic_DNA"/>
</dbReference>
<evidence type="ECO:0000313" key="8">
    <source>
        <dbReference type="Proteomes" id="UP000248899"/>
    </source>
</evidence>
<gene>
    <name evidence="5" type="primary">amiR</name>
    <name evidence="2" type="ORF">CO711_30160</name>
    <name evidence="4" type="ORF">DPR02_25575</name>
    <name evidence="6" type="ORF">E3D37_19460</name>
    <name evidence="3" type="ORF">JAO13_20465</name>
    <name evidence="5" type="ORF">NCTC10661_02230</name>
</gene>
<evidence type="ECO:0000313" key="2">
    <source>
        <dbReference type="EMBL" id="ATF81595.1"/>
    </source>
</evidence>
<proteinExistence type="predicted"/>
<protein>
    <submittedName>
        <fullName evidence="3 5">ANTAR domain-containing protein</fullName>
    </submittedName>
</protein>
<reference evidence="4 8" key="3">
    <citation type="submission" date="2018-06" db="EMBL/GenBank/DDBJ databases">
        <title>Towards the identification of Burkholderia cepacia strain which caused fatal septicemia.</title>
        <authorList>
            <person name="Bui L.A.T."/>
            <person name="Zakharova I.B."/>
            <person name="Shpak I.M."/>
            <person name="Teteryatnikova N."/>
            <person name="Ustinov D.V."/>
            <person name="Kuzyutina Y.A."/>
            <person name="Nguyen H.N."/>
            <person name="Antonov A.S."/>
            <person name="Avdyusheva E.F."/>
            <person name="Victorov D.V."/>
        </authorList>
    </citation>
    <scope>NUCLEOTIDE SEQUENCE [LARGE SCALE GENOMIC DNA]</scope>
    <source>
        <strain evidence="4 8">PT02</strain>
    </source>
</reference>
<dbReference type="EMBL" id="UARD01000010">
    <property type="protein sequence ID" value="SPV17905.1"/>
    <property type="molecule type" value="Genomic_DNA"/>
</dbReference>
<organism evidence="3 11">
    <name type="scientific">Burkholderia cepacia</name>
    <name type="common">Pseudomonas cepacia</name>
    <dbReference type="NCBI Taxonomy" id="292"/>
    <lineage>
        <taxon>Bacteria</taxon>
        <taxon>Pseudomonadati</taxon>
        <taxon>Pseudomonadota</taxon>
        <taxon>Betaproteobacteria</taxon>
        <taxon>Burkholderiales</taxon>
        <taxon>Burkholderiaceae</taxon>
        <taxon>Burkholderia</taxon>
        <taxon>Burkholderia cepacia complex</taxon>
    </lineage>
</organism>
<reference evidence="3" key="6">
    <citation type="submission" date="2020-12" db="EMBL/GenBank/DDBJ databases">
        <title>Burkholderia cepacia complex in Mexico.</title>
        <authorList>
            <person name="Estrada P."/>
        </authorList>
    </citation>
    <scope>NUCLEOTIDE SEQUENCE</scope>
    <source>
        <strain evidence="3">871</strain>
    </source>
</reference>
<evidence type="ECO:0000313" key="11">
    <source>
        <dbReference type="Proteomes" id="UP000645612"/>
    </source>
</evidence>
<dbReference type="SMART" id="SM01012">
    <property type="entry name" value="ANTAR"/>
    <property type="match status" value="1"/>
</dbReference>
<sequence>MRARTPIRSTPRLLAELRSLRVMVYYPDDDNGLLLVEQLSRIGCPSEQRWPPPAALPESVDLVILAVRPDLLHLSIPWLEDDARPPLIAVTTYESPTILELMLRIDAQSAVTTPVRSFGLLSAMALACHQSRRHDEYRRRIAQLEQRVMSARTLQEAKTLLMQHNAISEEEAYQQIRSQAMERRISINQLAEQIVHAHALLKR</sequence>
<dbReference type="STRING" id="292.WI67_23180"/>
<dbReference type="AlphaFoldDB" id="A0A081VAM4"/>
<dbReference type="Proteomes" id="UP000645612">
    <property type="component" value="Unassembled WGS sequence"/>
</dbReference>
<dbReference type="EMBL" id="CP023521">
    <property type="protein sequence ID" value="ATF81595.1"/>
    <property type="molecule type" value="Genomic_DNA"/>
</dbReference>
<evidence type="ECO:0000313" key="10">
    <source>
        <dbReference type="Proteomes" id="UP000298234"/>
    </source>
</evidence>
<dbReference type="OrthoDB" id="8720242at2"/>
<evidence type="ECO:0000313" key="5">
    <source>
        <dbReference type="EMBL" id="SPV17905.1"/>
    </source>
</evidence>
<dbReference type="InterPro" id="IPR011006">
    <property type="entry name" value="CheY-like_superfamily"/>
</dbReference>
<evidence type="ECO:0000313" key="7">
    <source>
        <dbReference type="Proteomes" id="UP000218103"/>
    </source>
</evidence>
<dbReference type="Proteomes" id="UP000250416">
    <property type="component" value="Unassembled WGS sequence"/>
</dbReference>
<accession>A0A081VAM4</accession>
<dbReference type="RefSeq" id="WP_027791381.1">
    <property type="nucleotide sequence ID" value="NZ_BCNU01000001.1"/>
</dbReference>
<dbReference type="Gene3D" id="3.40.50.2300">
    <property type="match status" value="1"/>
</dbReference>
<dbReference type="SUPFAM" id="SSF52172">
    <property type="entry name" value="CheY-like"/>
    <property type="match status" value="1"/>
</dbReference>
<dbReference type="Pfam" id="PF21332">
    <property type="entry name" value="AmiR_N"/>
    <property type="match status" value="1"/>
</dbReference>
<dbReference type="EMBL" id="QLUZ01000017">
    <property type="protein sequence ID" value="RAQ04915.1"/>
    <property type="molecule type" value="Genomic_DNA"/>
</dbReference>
<evidence type="ECO:0000313" key="9">
    <source>
        <dbReference type="Proteomes" id="UP000250416"/>
    </source>
</evidence>
<keyword evidence="7" id="KW-1185">Reference proteome</keyword>
<dbReference type="PROSITE" id="PS50921">
    <property type="entry name" value="ANTAR"/>
    <property type="match status" value="1"/>
</dbReference>
<evidence type="ECO:0000313" key="4">
    <source>
        <dbReference type="EMBL" id="RAQ04915.1"/>
    </source>
</evidence>
<feature type="domain" description="ANTAR" evidence="1">
    <location>
        <begin position="134"/>
        <end position="195"/>
    </location>
</feature>
<dbReference type="Proteomes" id="UP000218103">
    <property type="component" value="Chromosome 2"/>
</dbReference>
<dbReference type="InterPro" id="IPR049021">
    <property type="entry name" value="AmiR_N"/>
</dbReference>
<dbReference type="Gene3D" id="1.10.10.10">
    <property type="entry name" value="Winged helix-like DNA-binding domain superfamily/Winged helix DNA-binding domain"/>
    <property type="match status" value="1"/>
</dbReference>
<dbReference type="GeneID" id="56664346"/>
<evidence type="ECO:0000313" key="3">
    <source>
        <dbReference type="EMBL" id="MBH9698815.1"/>
    </source>
</evidence>
<dbReference type="Proteomes" id="UP000298234">
    <property type="component" value="Unassembled WGS sequence"/>
</dbReference>
<dbReference type="Proteomes" id="UP000248899">
    <property type="component" value="Unassembled WGS sequence"/>
</dbReference>
<dbReference type="EMBL" id="SNSQ01000021">
    <property type="protein sequence ID" value="TEU45546.1"/>
    <property type="molecule type" value="Genomic_DNA"/>
</dbReference>
<evidence type="ECO:0000313" key="6">
    <source>
        <dbReference type="EMBL" id="TEU45546.1"/>
    </source>
</evidence>
<dbReference type="Pfam" id="PF03861">
    <property type="entry name" value="ANTAR"/>
    <property type="match status" value="1"/>
</dbReference>